<protein>
    <submittedName>
        <fullName evidence="2">Putative secreted protein</fullName>
    </submittedName>
</protein>
<feature type="chain" id="PRO_5014895484" evidence="1">
    <location>
        <begin position="21"/>
        <end position="69"/>
    </location>
</feature>
<feature type="signal peptide" evidence="1">
    <location>
        <begin position="1"/>
        <end position="20"/>
    </location>
</feature>
<evidence type="ECO:0000256" key="1">
    <source>
        <dbReference type="SAM" id="SignalP"/>
    </source>
</evidence>
<sequence length="69" mass="7777">MLISYFMIWISFATPPLVGARLLVSCEVRSGRSGSSTGTISTEYRSRHRETQILNMLSSQPAENRCERP</sequence>
<accession>A0A2M4CEC9</accession>
<proteinExistence type="predicted"/>
<dbReference type="AlphaFoldDB" id="A0A2M4CEC9"/>
<keyword evidence="1" id="KW-0732">Signal</keyword>
<evidence type="ECO:0000313" key="2">
    <source>
        <dbReference type="EMBL" id="MBW63706.1"/>
    </source>
</evidence>
<name>A0A2M4CEC9_9DIPT</name>
<reference evidence="2" key="1">
    <citation type="submission" date="2018-01" db="EMBL/GenBank/DDBJ databases">
        <title>An insight into the sialome of Amazonian anophelines.</title>
        <authorList>
            <person name="Ribeiro J.M."/>
            <person name="Scarpassa V."/>
            <person name="Calvo E."/>
        </authorList>
    </citation>
    <scope>NUCLEOTIDE SEQUENCE</scope>
    <source>
        <tissue evidence="2">Salivary glands</tissue>
    </source>
</reference>
<organism evidence="2">
    <name type="scientific">Anopheles marajoara</name>
    <dbReference type="NCBI Taxonomy" id="58244"/>
    <lineage>
        <taxon>Eukaryota</taxon>
        <taxon>Metazoa</taxon>
        <taxon>Ecdysozoa</taxon>
        <taxon>Arthropoda</taxon>
        <taxon>Hexapoda</taxon>
        <taxon>Insecta</taxon>
        <taxon>Pterygota</taxon>
        <taxon>Neoptera</taxon>
        <taxon>Endopterygota</taxon>
        <taxon>Diptera</taxon>
        <taxon>Nematocera</taxon>
        <taxon>Culicoidea</taxon>
        <taxon>Culicidae</taxon>
        <taxon>Anophelinae</taxon>
        <taxon>Anopheles</taxon>
    </lineage>
</organism>
<dbReference type="EMBL" id="GGFJ01014565">
    <property type="protein sequence ID" value="MBW63706.1"/>
    <property type="molecule type" value="Transcribed_RNA"/>
</dbReference>